<keyword evidence="2" id="KW-0067">ATP-binding</keyword>
<dbReference type="PANTHER" id="PTHR11638:SF166">
    <property type="entry name" value="CLP R DOMAIN-CONTAINING PROTEIN"/>
    <property type="match status" value="1"/>
</dbReference>
<reference evidence="4" key="1">
    <citation type="submission" date="2020-01" db="EMBL/GenBank/DDBJ databases">
        <authorList>
            <person name="Mishra B."/>
        </authorList>
    </citation>
    <scope>NUCLEOTIDE SEQUENCE [LARGE SCALE GENOMIC DNA]</scope>
</reference>
<organism evidence="4 5">
    <name type="scientific">Microthlaspi erraticum</name>
    <dbReference type="NCBI Taxonomy" id="1685480"/>
    <lineage>
        <taxon>Eukaryota</taxon>
        <taxon>Viridiplantae</taxon>
        <taxon>Streptophyta</taxon>
        <taxon>Embryophyta</taxon>
        <taxon>Tracheophyta</taxon>
        <taxon>Spermatophyta</taxon>
        <taxon>Magnoliopsida</taxon>
        <taxon>eudicotyledons</taxon>
        <taxon>Gunneridae</taxon>
        <taxon>Pentapetalae</taxon>
        <taxon>rosids</taxon>
        <taxon>malvids</taxon>
        <taxon>Brassicales</taxon>
        <taxon>Brassicaceae</taxon>
        <taxon>Coluteocarpeae</taxon>
        <taxon>Microthlaspi</taxon>
    </lineage>
</organism>
<name>A0A6D2IZI7_9BRAS</name>
<evidence type="ECO:0000256" key="2">
    <source>
        <dbReference type="ARBA" id="ARBA00022840"/>
    </source>
</evidence>
<dbReference type="FunFam" id="1.10.8.60:FF:000017">
    <property type="entry name" value="ATP-dependent chaperone ClpB"/>
    <property type="match status" value="1"/>
</dbReference>
<protein>
    <recommendedName>
        <fullName evidence="3">Clp ATPase C-terminal domain-containing protein</fullName>
    </recommendedName>
</protein>
<dbReference type="InterPro" id="IPR050130">
    <property type="entry name" value="ClpA_ClpB"/>
</dbReference>
<evidence type="ECO:0000256" key="1">
    <source>
        <dbReference type="ARBA" id="ARBA00022741"/>
    </source>
</evidence>
<dbReference type="SMART" id="SM01086">
    <property type="entry name" value="ClpB_D2-small"/>
    <property type="match status" value="1"/>
</dbReference>
<proteinExistence type="predicted"/>
<accession>A0A6D2IZI7</accession>
<comment type="caution">
    <text evidence="4">The sequence shown here is derived from an EMBL/GenBank/DDBJ whole genome shotgun (WGS) entry which is preliminary data.</text>
</comment>
<keyword evidence="1" id="KW-0547">Nucleotide-binding</keyword>
<dbReference type="Proteomes" id="UP000467841">
    <property type="component" value="Unassembled WGS sequence"/>
</dbReference>
<dbReference type="GO" id="GO:0005737">
    <property type="term" value="C:cytoplasm"/>
    <property type="evidence" value="ECO:0007669"/>
    <property type="project" value="TreeGrafter"/>
</dbReference>
<sequence>MNRIDEYIVFQPLDLKAISKIVEFQMGRVKKMLEQKKMNLEYTKEALDLLAQLGFDPNNGARPVKRVIQEIVKKEISLKLLKGEFAEEDTILLDVDQTNNKLVIKKLEIDNAQVEEMVA</sequence>
<dbReference type="GO" id="GO:0005524">
    <property type="term" value="F:ATP binding"/>
    <property type="evidence" value="ECO:0007669"/>
    <property type="project" value="UniProtKB-KW"/>
</dbReference>
<dbReference type="OrthoDB" id="47330at2759"/>
<dbReference type="InterPro" id="IPR027417">
    <property type="entry name" value="P-loop_NTPase"/>
</dbReference>
<dbReference type="GO" id="GO:0034605">
    <property type="term" value="P:cellular response to heat"/>
    <property type="evidence" value="ECO:0007669"/>
    <property type="project" value="TreeGrafter"/>
</dbReference>
<dbReference type="Pfam" id="PF10431">
    <property type="entry name" value="ClpB_D2-small"/>
    <property type="match status" value="1"/>
</dbReference>
<dbReference type="EMBL" id="CACVBM020001129">
    <property type="protein sequence ID" value="CAA7032953.1"/>
    <property type="molecule type" value="Genomic_DNA"/>
</dbReference>
<dbReference type="GO" id="GO:0016887">
    <property type="term" value="F:ATP hydrolysis activity"/>
    <property type="evidence" value="ECO:0007669"/>
    <property type="project" value="TreeGrafter"/>
</dbReference>
<evidence type="ECO:0000313" key="5">
    <source>
        <dbReference type="Proteomes" id="UP000467841"/>
    </source>
</evidence>
<evidence type="ECO:0000313" key="4">
    <source>
        <dbReference type="EMBL" id="CAA7032953.1"/>
    </source>
</evidence>
<dbReference type="PANTHER" id="PTHR11638">
    <property type="entry name" value="ATP-DEPENDENT CLP PROTEASE"/>
    <property type="match status" value="1"/>
</dbReference>
<gene>
    <name evidence="4" type="ORF">MERR_LOCUS20188</name>
</gene>
<keyword evidence="5" id="KW-1185">Reference proteome</keyword>
<dbReference type="SUPFAM" id="SSF52540">
    <property type="entry name" value="P-loop containing nucleoside triphosphate hydrolases"/>
    <property type="match status" value="1"/>
</dbReference>
<feature type="domain" description="Clp ATPase C-terminal" evidence="3">
    <location>
        <begin position="13"/>
        <end position="104"/>
    </location>
</feature>
<dbReference type="InterPro" id="IPR019489">
    <property type="entry name" value="Clp_ATPase_C"/>
</dbReference>
<dbReference type="Gene3D" id="1.10.8.60">
    <property type="match status" value="1"/>
</dbReference>
<dbReference type="AlphaFoldDB" id="A0A6D2IZI7"/>
<evidence type="ECO:0000259" key="3">
    <source>
        <dbReference type="SMART" id="SM01086"/>
    </source>
</evidence>